<comment type="caution">
    <text evidence="1">The sequence shown here is derived from an EMBL/GenBank/DDBJ whole genome shotgun (WGS) entry which is preliminary data.</text>
</comment>
<dbReference type="EMBL" id="BAAAMU010000182">
    <property type="protein sequence ID" value="GAA1691909.1"/>
    <property type="molecule type" value="Genomic_DNA"/>
</dbReference>
<reference evidence="1 2" key="1">
    <citation type="journal article" date="2019" name="Int. J. Syst. Evol. Microbiol.">
        <title>The Global Catalogue of Microorganisms (GCM) 10K type strain sequencing project: providing services to taxonomists for standard genome sequencing and annotation.</title>
        <authorList>
            <consortium name="The Broad Institute Genomics Platform"/>
            <consortium name="The Broad Institute Genome Sequencing Center for Infectious Disease"/>
            <person name="Wu L."/>
            <person name="Ma J."/>
        </authorList>
    </citation>
    <scope>NUCLEOTIDE SEQUENCE [LARGE SCALE GENOMIC DNA]</scope>
    <source>
        <strain evidence="1 2">JCM 13929</strain>
    </source>
</reference>
<dbReference type="Proteomes" id="UP001500064">
    <property type="component" value="Unassembled WGS sequence"/>
</dbReference>
<sequence length="103" mass="11081">MRRVESGTSGVAKDGVEVAGAVEALDPLPDGSGQAAQHDRSQRVDTILQGLLVTEEVPEDGLHAWPHGGKVSMPEQDPERVRRRLWITAGIDESACGRSEAKR</sequence>
<protein>
    <submittedName>
        <fullName evidence="1">Uncharacterized protein</fullName>
    </submittedName>
</protein>
<gene>
    <name evidence="1" type="ORF">GCM10009733_105060</name>
</gene>
<organism evidence="1 2">
    <name type="scientific">Nonomuraea maheshkhaliensis</name>
    <dbReference type="NCBI Taxonomy" id="419590"/>
    <lineage>
        <taxon>Bacteria</taxon>
        <taxon>Bacillati</taxon>
        <taxon>Actinomycetota</taxon>
        <taxon>Actinomycetes</taxon>
        <taxon>Streptosporangiales</taxon>
        <taxon>Streptosporangiaceae</taxon>
        <taxon>Nonomuraea</taxon>
    </lineage>
</organism>
<accession>A0ABN2HRG4</accession>
<evidence type="ECO:0000313" key="2">
    <source>
        <dbReference type="Proteomes" id="UP001500064"/>
    </source>
</evidence>
<evidence type="ECO:0000313" key="1">
    <source>
        <dbReference type="EMBL" id="GAA1691909.1"/>
    </source>
</evidence>
<proteinExistence type="predicted"/>
<keyword evidence="2" id="KW-1185">Reference proteome</keyword>
<name>A0ABN2HRG4_9ACTN</name>